<gene>
    <name evidence="2" type="ORF">IV56_GL000067</name>
</gene>
<dbReference type="AlphaFoldDB" id="A0A0R2N543"/>
<dbReference type="RefSeq" id="WP_054777062.1">
    <property type="nucleotide sequence ID" value="NZ_BBBX01000007.1"/>
</dbReference>
<comment type="caution">
    <text evidence="2">The sequence shown here is derived from an EMBL/GenBank/DDBJ whole genome shotgun (WGS) entry which is preliminary data.</text>
</comment>
<keyword evidence="1" id="KW-0732">Signal</keyword>
<dbReference type="Proteomes" id="UP000050969">
    <property type="component" value="Unassembled WGS sequence"/>
</dbReference>
<protein>
    <submittedName>
        <fullName evidence="2">Uncharacterized protein</fullName>
    </submittedName>
</protein>
<accession>A0A0R2N543</accession>
<proteinExistence type="predicted"/>
<organism evidence="2 3">
    <name type="scientific">Lacticaseibacillus saniviri JCM 17471 = DSM 24301</name>
    <dbReference type="NCBI Taxonomy" id="1293598"/>
    <lineage>
        <taxon>Bacteria</taxon>
        <taxon>Bacillati</taxon>
        <taxon>Bacillota</taxon>
        <taxon>Bacilli</taxon>
        <taxon>Lactobacillales</taxon>
        <taxon>Lactobacillaceae</taxon>
        <taxon>Lacticaseibacillus</taxon>
    </lineage>
</organism>
<dbReference type="EMBL" id="JQCE01000001">
    <property type="protein sequence ID" value="KRO18915.1"/>
    <property type="molecule type" value="Genomic_DNA"/>
</dbReference>
<name>A0A0R2N543_9LACO</name>
<evidence type="ECO:0000256" key="1">
    <source>
        <dbReference type="SAM" id="SignalP"/>
    </source>
</evidence>
<keyword evidence="3" id="KW-1185">Reference proteome</keyword>
<feature type="chain" id="PRO_5039618223" evidence="1">
    <location>
        <begin position="20"/>
        <end position="177"/>
    </location>
</feature>
<dbReference type="STRING" id="1293598.IV56_GL000067"/>
<dbReference type="PATRIC" id="fig|1293598.4.peg.67"/>
<sequence>MKKTLVIAAALLGLSGVGAAMQGAQVNAATTGVVNPSKVLPWQADVTSIKAVGRVDYVKGYGIAVWGSPNVIVNKGKTLKTGTTWRLFEKAMINGVAWYNLGGGQWVDGTYLDIFVNKTVTVGAKPVNILSGSSYSSKGTGKVIQPGTKWRVVAERFSGVLFYNLGGNQWARADQFK</sequence>
<feature type="signal peptide" evidence="1">
    <location>
        <begin position="1"/>
        <end position="19"/>
    </location>
</feature>
<evidence type="ECO:0000313" key="3">
    <source>
        <dbReference type="Proteomes" id="UP000050969"/>
    </source>
</evidence>
<dbReference type="OrthoDB" id="2329985at2"/>
<evidence type="ECO:0000313" key="2">
    <source>
        <dbReference type="EMBL" id="KRO18915.1"/>
    </source>
</evidence>
<reference evidence="2 3" key="1">
    <citation type="journal article" date="2015" name="Genome Announc.">
        <title>Expanding the biotechnology potential of lactobacilli through comparative genomics of 213 strains and associated genera.</title>
        <authorList>
            <person name="Sun Z."/>
            <person name="Harris H.M."/>
            <person name="McCann A."/>
            <person name="Guo C."/>
            <person name="Argimon S."/>
            <person name="Zhang W."/>
            <person name="Yang X."/>
            <person name="Jeffery I.B."/>
            <person name="Cooney J.C."/>
            <person name="Kagawa T.F."/>
            <person name="Liu W."/>
            <person name="Song Y."/>
            <person name="Salvetti E."/>
            <person name="Wrobel A."/>
            <person name="Rasinkangas P."/>
            <person name="Parkhill J."/>
            <person name="Rea M.C."/>
            <person name="O'Sullivan O."/>
            <person name="Ritari J."/>
            <person name="Douillard F.P."/>
            <person name="Paul Ross R."/>
            <person name="Yang R."/>
            <person name="Briner A.E."/>
            <person name="Felis G.E."/>
            <person name="de Vos W.M."/>
            <person name="Barrangou R."/>
            <person name="Klaenhammer T.R."/>
            <person name="Caufield P.W."/>
            <person name="Cui Y."/>
            <person name="Zhang H."/>
            <person name="O'Toole P.W."/>
        </authorList>
    </citation>
    <scope>NUCLEOTIDE SEQUENCE [LARGE SCALE GENOMIC DNA]</scope>
    <source>
        <strain evidence="2 3">DSM 24301</strain>
    </source>
</reference>